<dbReference type="OrthoDB" id="9807426at2"/>
<sequence length="215" mass="22637">MGPRAADIDARSGRGDDGTGRQVAIMDAPLSRSAPLLSIDRAFLARSGEVYRIRPIRRSDEAALRDMFRRCSAEDLRLRCFGISKTFPEVFANRLAGLTGGTEFAIAAVAPSGEIGGVVHAVGLPGAAGDADYDIMVRTDLKGQGIGARLMRDMLSEAVRSGFTAVHGDVMMANRAMLLLAGDLGFRRIGMEGGVVRIAAHPSADPSAPRGLADA</sequence>
<dbReference type="PROSITE" id="PS51186">
    <property type="entry name" value="GNAT"/>
    <property type="match status" value="1"/>
</dbReference>
<dbReference type="EMBL" id="QYBB01000010">
    <property type="protein sequence ID" value="RYC31933.1"/>
    <property type="molecule type" value="Genomic_DNA"/>
</dbReference>
<name>A0A4Q2U5T0_9HYPH</name>
<dbReference type="InterPro" id="IPR000182">
    <property type="entry name" value="GNAT_dom"/>
</dbReference>
<keyword evidence="3" id="KW-0808">Transferase</keyword>
<comment type="caution">
    <text evidence="3">The sequence shown here is derived from an EMBL/GenBank/DDBJ whole genome shotgun (WGS) entry which is preliminary data.</text>
</comment>
<dbReference type="CDD" id="cd04301">
    <property type="entry name" value="NAT_SF"/>
    <property type="match status" value="1"/>
</dbReference>
<feature type="region of interest" description="Disordered" evidence="1">
    <location>
        <begin position="1"/>
        <end position="21"/>
    </location>
</feature>
<reference evidence="3 4" key="2">
    <citation type="submission" date="2019-02" db="EMBL/GenBank/DDBJ databases">
        <title>'Lichenibacterium ramalinii' gen. nov. sp. nov., 'Lichenibacterium minor' gen. nov. sp. nov.</title>
        <authorList>
            <person name="Pankratov T."/>
        </authorList>
    </citation>
    <scope>NUCLEOTIDE SEQUENCE [LARGE SCALE GENOMIC DNA]</scope>
    <source>
        <strain evidence="3 4">RmlP026</strain>
    </source>
</reference>
<dbReference type="SUPFAM" id="SSF55729">
    <property type="entry name" value="Acyl-CoA N-acyltransferases (Nat)"/>
    <property type="match status" value="1"/>
</dbReference>
<dbReference type="Gene3D" id="3.40.630.30">
    <property type="match status" value="1"/>
</dbReference>
<dbReference type="AlphaFoldDB" id="A0A4Q2U5T0"/>
<gene>
    <name evidence="3" type="ORF">D3273_10920</name>
</gene>
<proteinExistence type="predicted"/>
<evidence type="ECO:0000313" key="3">
    <source>
        <dbReference type="EMBL" id="RYC31933.1"/>
    </source>
</evidence>
<evidence type="ECO:0000256" key="1">
    <source>
        <dbReference type="SAM" id="MobiDB-lite"/>
    </source>
</evidence>
<evidence type="ECO:0000313" key="4">
    <source>
        <dbReference type="Proteomes" id="UP000290759"/>
    </source>
</evidence>
<reference evidence="3 4" key="1">
    <citation type="submission" date="2018-12" db="EMBL/GenBank/DDBJ databases">
        <authorList>
            <person name="Grouzdev D.S."/>
            <person name="Krutkina M.S."/>
        </authorList>
    </citation>
    <scope>NUCLEOTIDE SEQUENCE [LARGE SCALE GENOMIC DNA]</scope>
    <source>
        <strain evidence="3 4">RmlP026</strain>
    </source>
</reference>
<dbReference type="Pfam" id="PF00583">
    <property type="entry name" value="Acetyltransf_1"/>
    <property type="match status" value="1"/>
</dbReference>
<keyword evidence="4" id="KW-1185">Reference proteome</keyword>
<protein>
    <submittedName>
        <fullName evidence="3">GNAT family N-acetyltransferase</fullName>
    </submittedName>
</protein>
<evidence type="ECO:0000259" key="2">
    <source>
        <dbReference type="PROSITE" id="PS51186"/>
    </source>
</evidence>
<dbReference type="GO" id="GO:0016747">
    <property type="term" value="F:acyltransferase activity, transferring groups other than amino-acyl groups"/>
    <property type="evidence" value="ECO:0007669"/>
    <property type="project" value="InterPro"/>
</dbReference>
<dbReference type="InterPro" id="IPR016181">
    <property type="entry name" value="Acyl_CoA_acyltransferase"/>
</dbReference>
<feature type="domain" description="N-acetyltransferase" evidence="2">
    <location>
        <begin position="51"/>
        <end position="209"/>
    </location>
</feature>
<organism evidence="3 4">
    <name type="scientific">Lichenibacterium minor</name>
    <dbReference type="NCBI Taxonomy" id="2316528"/>
    <lineage>
        <taxon>Bacteria</taxon>
        <taxon>Pseudomonadati</taxon>
        <taxon>Pseudomonadota</taxon>
        <taxon>Alphaproteobacteria</taxon>
        <taxon>Hyphomicrobiales</taxon>
        <taxon>Lichenihabitantaceae</taxon>
        <taxon>Lichenibacterium</taxon>
    </lineage>
</organism>
<dbReference type="Proteomes" id="UP000290759">
    <property type="component" value="Unassembled WGS sequence"/>
</dbReference>
<accession>A0A4Q2U5T0</accession>
<feature type="compositionally biased region" description="Basic and acidic residues" evidence="1">
    <location>
        <begin position="1"/>
        <end position="19"/>
    </location>
</feature>